<dbReference type="RefSeq" id="WP_236347304.1">
    <property type="nucleotide sequence ID" value="NZ_CAKMMF010000049.1"/>
</dbReference>
<feature type="chain" id="PRO_5046136532" description="Lipoprotein" evidence="1">
    <location>
        <begin position="22"/>
        <end position="298"/>
    </location>
</feature>
<comment type="caution">
    <text evidence="2">The sequence shown here is derived from an EMBL/GenBank/DDBJ whole genome shotgun (WGS) entry which is preliminary data.</text>
</comment>
<keyword evidence="1" id="KW-0732">Signal</keyword>
<name>A0ABM9CX66_9BACL</name>
<evidence type="ECO:0000256" key="1">
    <source>
        <dbReference type="SAM" id="SignalP"/>
    </source>
</evidence>
<proteinExistence type="predicted"/>
<evidence type="ECO:0000313" key="3">
    <source>
        <dbReference type="Proteomes" id="UP000838686"/>
    </source>
</evidence>
<reference evidence="2" key="1">
    <citation type="submission" date="2022-01" db="EMBL/GenBank/DDBJ databases">
        <authorList>
            <person name="Criscuolo A."/>
        </authorList>
    </citation>
    <scope>NUCLEOTIDE SEQUENCE</scope>
    <source>
        <strain evidence="2">CIP111893</strain>
    </source>
</reference>
<evidence type="ECO:0000313" key="2">
    <source>
        <dbReference type="EMBL" id="CAH1224954.1"/>
    </source>
</evidence>
<evidence type="ECO:0008006" key="4">
    <source>
        <dbReference type="Google" id="ProtNLM"/>
    </source>
</evidence>
<keyword evidence="3" id="KW-1185">Reference proteome</keyword>
<dbReference type="Proteomes" id="UP000838686">
    <property type="component" value="Unassembled WGS sequence"/>
</dbReference>
<accession>A0ABM9CX66</accession>
<sequence length="298" mass="33151">MNKLGIIILVIGLGLVSSACASEKVQDHSSTTAAHNLNASQPAENAEVKTLPETNGELMLLNENTDWNKDGNSETLKVSVVTDNTMKIFVEYDGLKQEVSIRGNGSPISCEIVQLDESTPGLEVKISGAGTSDAGLNPMEHKLMVFIWAFKDNKLMPVFNTTDHAANQPNNYEIKYEGERKFTLTDKMTAFSVVTDAVVDEGEEPIFNRIVENTEVMKKQFATSLLWFAEADFINDDEGGAKINLVKLIPGYSRVHSLGYFRYTYNWNGDEFVLRQEGFFTAKGVMMLEPKLLKETNF</sequence>
<dbReference type="PROSITE" id="PS51257">
    <property type="entry name" value="PROKAR_LIPOPROTEIN"/>
    <property type="match status" value="1"/>
</dbReference>
<gene>
    <name evidence="2" type="ORF">PAECIP111893_05199</name>
</gene>
<organism evidence="2 3">
    <name type="scientific">Paenibacillus plantiphilus</name>
    <dbReference type="NCBI Taxonomy" id="2905650"/>
    <lineage>
        <taxon>Bacteria</taxon>
        <taxon>Bacillati</taxon>
        <taxon>Bacillota</taxon>
        <taxon>Bacilli</taxon>
        <taxon>Bacillales</taxon>
        <taxon>Paenibacillaceae</taxon>
        <taxon>Paenibacillus</taxon>
    </lineage>
</organism>
<dbReference type="EMBL" id="CAKMMF010000049">
    <property type="protein sequence ID" value="CAH1224954.1"/>
    <property type="molecule type" value="Genomic_DNA"/>
</dbReference>
<feature type="signal peptide" evidence="1">
    <location>
        <begin position="1"/>
        <end position="21"/>
    </location>
</feature>
<protein>
    <recommendedName>
        <fullName evidence="4">Lipoprotein</fullName>
    </recommendedName>
</protein>